<dbReference type="EMBL" id="CATQJA010000147">
    <property type="protein sequence ID" value="CAJ0557890.1"/>
    <property type="molecule type" value="Genomic_DNA"/>
</dbReference>
<gene>
    <name evidence="1" type="ORF">MSPICULIGERA_LOCUS638</name>
</gene>
<name>A0AA36FTD6_9BILA</name>
<comment type="caution">
    <text evidence="1">The sequence shown here is derived from an EMBL/GenBank/DDBJ whole genome shotgun (WGS) entry which is preliminary data.</text>
</comment>
<organism evidence="1 2">
    <name type="scientific">Mesorhabditis spiculigera</name>
    <dbReference type="NCBI Taxonomy" id="96644"/>
    <lineage>
        <taxon>Eukaryota</taxon>
        <taxon>Metazoa</taxon>
        <taxon>Ecdysozoa</taxon>
        <taxon>Nematoda</taxon>
        <taxon>Chromadorea</taxon>
        <taxon>Rhabditida</taxon>
        <taxon>Rhabditina</taxon>
        <taxon>Rhabditomorpha</taxon>
        <taxon>Rhabditoidea</taxon>
        <taxon>Rhabditidae</taxon>
        <taxon>Mesorhabditinae</taxon>
        <taxon>Mesorhabditis</taxon>
    </lineage>
</organism>
<feature type="non-terminal residue" evidence="1">
    <location>
        <position position="67"/>
    </location>
</feature>
<proteinExistence type="predicted"/>
<reference evidence="1" key="1">
    <citation type="submission" date="2023-06" db="EMBL/GenBank/DDBJ databases">
        <authorList>
            <person name="Delattre M."/>
        </authorList>
    </citation>
    <scope>NUCLEOTIDE SEQUENCE</scope>
    <source>
        <strain evidence="1">AF72</strain>
    </source>
</reference>
<keyword evidence="2" id="KW-1185">Reference proteome</keyword>
<dbReference type="Proteomes" id="UP001177023">
    <property type="component" value="Unassembled WGS sequence"/>
</dbReference>
<dbReference type="AlphaFoldDB" id="A0AA36FTD6"/>
<protein>
    <submittedName>
        <fullName evidence="1">Uncharacterized protein</fullName>
    </submittedName>
</protein>
<evidence type="ECO:0000313" key="1">
    <source>
        <dbReference type="EMBL" id="CAJ0557890.1"/>
    </source>
</evidence>
<accession>A0AA36FTD6</accession>
<evidence type="ECO:0000313" key="2">
    <source>
        <dbReference type="Proteomes" id="UP001177023"/>
    </source>
</evidence>
<sequence length="67" mass="8138">MQIQIIVQMYITAFAIRNLRLNLYSMLRRKLKVTPEAAVRDAYGKRMIFNGVERDDMYFDQFNKMWN</sequence>